<gene>
    <name evidence="1" type="ORF">PR048_031766</name>
</gene>
<organism evidence="1 2">
    <name type="scientific">Dryococelus australis</name>
    <dbReference type="NCBI Taxonomy" id="614101"/>
    <lineage>
        <taxon>Eukaryota</taxon>
        <taxon>Metazoa</taxon>
        <taxon>Ecdysozoa</taxon>
        <taxon>Arthropoda</taxon>
        <taxon>Hexapoda</taxon>
        <taxon>Insecta</taxon>
        <taxon>Pterygota</taxon>
        <taxon>Neoptera</taxon>
        <taxon>Polyneoptera</taxon>
        <taxon>Phasmatodea</taxon>
        <taxon>Verophasmatodea</taxon>
        <taxon>Anareolatae</taxon>
        <taxon>Phasmatidae</taxon>
        <taxon>Eurycanthinae</taxon>
        <taxon>Dryococelus</taxon>
    </lineage>
</organism>
<dbReference type="Pfam" id="PF14223">
    <property type="entry name" value="Retrotran_gag_2"/>
    <property type="match status" value="1"/>
</dbReference>
<dbReference type="Proteomes" id="UP001159363">
    <property type="component" value="Chromosome 14"/>
</dbReference>
<name>A0ABQ9G900_9NEOP</name>
<protein>
    <submittedName>
        <fullName evidence="1">Uncharacterized protein</fullName>
    </submittedName>
</protein>
<accession>A0ABQ9G900</accession>
<comment type="caution">
    <text evidence="1">The sequence shown here is derived from an EMBL/GenBank/DDBJ whole genome shotgun (WGS) entry which is preliminary data.</text>
</comment>
<evidence type="ECO:0000313" key="1">
    <source>
        <dbReference type="EMBL" id="KAJ8867957.1"/>
    </source>
</evidence>
<reference evidence="1 2" key="1">
    <citation type="submission" date="2023-02" db="EMBL/GenBank/DDBJ databases">
        <title>LHISI_Scaffold_Assembly.</title>
        <authorList>
            <person name="Stuart O.P."/>
            <person name="Cleave R."/>
            <person name="Magrath M.J.L."/>
            <person name="Mikheyev A.S."/>
        </authorList>
    </citation>
    <scope>NUCLEOTIDE SEQUENCE [LARGE SCALE GENOMIC DNA]</scope>
    <source>
        <strain evidence="1">Daus_M_001</strain>
        <tissue evidence="1">Leg muscle</tissue>
    </source>
</reference>
<proteinExistence type="predicted"/>
<sequence>MDKIALKAKGLYNIAIGKVKKPDDEKLYEKWTMDDNECHVCVEVCYEKLKNLTQFINRIQRLRKLKMEGNEGIIKYISKVENLTKLIREMGDSMTDTAVITKIPSSLPDKYTNVCQAWLSTDESRQTIHNLTARLLDEEMTTTACEN</sequence>
<dbReference type="EMBL" id="JARBHB010000015">
    <property type="protein sequence ID" value="KAJ8867957.1"/>
    <property type="molecule type" value="Genomic_DNA"/>
</dbReference>
<evidence type="ECO:0000313" key="2">
    <source>
        <dbReference type="Proteomes" id="UP001159363"/>
    </source>
</evidence>
<keyword evidence="2" id="KW-1185">Reference proteome</keyword>